<name>X0WUZ9_9ZZZZ</name>
<feature type="non-terminal residue" evidence="1">
    <location>
        <position position="260"/>
    </location>
</feature>
<proteinExistence type="predicted"/>
<sequence>SFDEDAGKAAGAKPTALDGARIRLSLNDWTIEKRIPGKWGLGDTKELVLHCPVEDEAWRTASIKFTASGDKGMNYRTRYERETGAYVIDVPEFQRDWKTGYTDIRQYDEVELTIENGSRVRHHVPVLFDVKKPANITGQTPILCDAEGRPTGIPVQLSKNWHHGVYSKLYSILPIPPGRGVAAGRTRYRLRIAYGFWGSLPAASHAQLSLFGYGGNGRWDQLAIGCWGETMCLDMDNSLRDMMVTDVRMLMTRNGKEGKK</sequence>
<comment type="caution">
    <text evidence="1">The sequence shown here is derived from an EMBL/GenBank/DDBJ whole genome shotgun (WGS) entry which is preliminary data.</text>
</comment>
<reference evidence="1" key="1">
    <citation type="journal article" date="2014" name="Front. Microbiol.">
        <title>High frequency of phylogenetically diverse reductive dehalogenase-homologous genes in deep subseafloor sedimentary metagenomes.</title>
        <authorList>
            <person name="Kawai M."/>
            <person name="Futagami T."/>
            <person name="Toyoda A."/>
            <person name="Takaki Y."/>
            <person name="Nishi S."/>
            <person name="Hori S."/>
            <person name="Arai W."/>
            <person name="Tsubouchi T."/>
            <person name="Morono Y."/>
            <person name="Uchiyama I."/>
            <person name="Ito T."/>
            <person name="Fujiyama A."/>
            <person name="Inagaki F."/>
            <person name="Takami H."/>
        </authorList>
    </citation>
    <scope>NUCLEOTIDE SEQUENCE</scope>
    <source>
        <strain evidence="1">Expedition CK06-06</strain>
    </source>
</reference>
<dbReference type="EMBL" id="BARS01033576">
    <property type="protein sequence ID" value="GAG27007.1"/>
    <property type="molecule type" value="Genomic_DNA"/>
</dbReference>
<protein>
    <submittedName>
        <fullName evidence="1">Uncharacterized protein</fullName>
    </submittedName>
</protein>
<dbReference type="AlphaFoldDB" id="X0WUZ9"/>
<accession>X0WUZ9</accession>
<gene>
    <name evidence="1" type="ORF">S01H1_51977</name>
</gene>
<feature type="non-terminal residue" evidence="1">
    <location>
        <position position="1"/>
    </location>
</feature>
<evidence type="ECO:0000313" key="1">
    <source>
        <dbReference type="EMBL" id="GAG27007.1"/>
    </source>
</evidence>
<organism evidence="1">
    <name type="scientific">marine sediment metagenome</name>
    <dbReference type="NCBI Taxonomy" id="412755"/>
    <lineage>
        <taxon>unclassified sequences</taxon>
        <taxon>metagenomes</taxon>
        <taxon>ecological metagenomes</taxon>
    </lineage>
</organism>